<dbReference type="RefSeq" id="XP_044434356.1">
    <property type="nucleotide sequence ID" value="XM_044578421.1"/>
</dbReference>
<evidence type="ECO:0000313" key="3">
    <source>
        <dbReference type="Proteomes" id="UP000019116"/>
    </source>
</evidence>
<dbReference type="Gramene" id="TraesCAD_scaffold_077644_01G000100.1">
    <property type="protein sequence ID" value="TraesCAD_scaffold_077644_01G000100.1"/>
    <property type="gene ID" value="TraesCAD_scaffold_077644_01G000100"/>
</dbReference>
<dbReference type="OMA" id="SEWAFKE"/>
<dbReference type="Gramene" id="TraesPARA_EIv1.0_2475100.1">
    <property type="protein sequence ID" value="TraesPARA_EIv1.0_2475100.1.CDS"/>
    <property type="gene ID" value="TraesPARA_EIv1.0_2475100"/>
</dbReference>
<dbReference type="Gramene" id="TraesROB_scaffold_017291_01G000200.1">
    <property type="protein sequence ID" value="TraesROB_scaffold_017291_01G000200.1"/>
    <property type="gene ID" value="TraesROB_scaffold_017291_01G000200"/>
</dbReference>
<accession>A0A3B6SJM7</accession>
<dbReference type="OrthoDB" id="690115at2759"/>
<sequence>MLPPTPPERWSILARIPKVVKDKEAKRTFPPGADVSVACDVRPRASILTVPIRISPPPCLPSYPYVAAADSSGLLLLCATEPGGEVTYHLCHARTGEATILRDHDCPMGFDGANVGLMVRGDSCVVAELQPSGDGSGRATLLRYTVGQYKWAVTELAYSPPLHRQWYCEGVVSHGGMLWWVELSYGLLTCDPYSDKPELLHVPLPTIIDPLPGKVANLANRASHSCVKVSSGRLRYVQIHGDPDAPVVSTWALSEAGKWNPERSVPLPDIWADESYLDAMLPGSIPALALLDPADPDKLYFFLGSCIFAVDLRRRKVVESGEFDMPEPPNQLIVRSSHLVHAWQYDPSSSRSDSVPACLRQEKETAARSSWAAAMPFRRKTDKIQKKYRYNLIMRQQHGIMMKKPALQ</sequence>
<feature type="domain" description="DUF1618" evidence="1">
    <location>
        <begin position="180"/>
        <end position="300"/>
    </location>
</feature>
<dbReference type="Gramene" id="TraesSTA7B03G04229800.1">
    <property type="protein sequence ID" value="TraesSTA7B03G04229800.1"/>
    <property type="gene ID" value="TraesSTA7B03G04229800"/>
</dbReference>
<evidence type="ECO:0000313" key="2">
    <source>
        <dbReference type="EnsemblPlants" id="TraesCS7B02G402000.1"/>
    </source>
</evidence>
<reference evidence="2" key="2">
    <citation type="submission" date="2018-10" db="UniProtKB">
        <authorList>
            <consortium name="EnsemblPlants"/>
        </authorList>
    </citation>
    <scope>IDENTIFICATION</scope>
</reference>
<proteinExistence type="predicted"/>
<dbReference type="InterPro" id="IPR011676">
    <property type="entry name" value="DUF1618"/>
</dbReference>
<organism evidence="2">
    <name type="scientific">Triticum aestivum</name>
    <name type="common">Wheat</name>
    <dbReference type="NCBI Taxonomy" id="4565"/>
    <lineage>
        <taxon>Eukaryota</taxon>
        <taxon>Viridiplantae</taxon>
        <taxon>Streptophyta</taxon>
        <taxon>Embryophyta</taxon>
        <taxon>Tracheophyta</taxon>
        <taxon>Spermatophyta</taxon>
        <taxon>Magnoliopsida</taxon>
        <taxon>Liliopsida</taxon>
        <taxon>Poales</taxon>
        <taxon>Poaceae</taxon>
        <taxon>BOP clade</taxon>
        <taxon>Pooideae</taxon>
        <taxon>Triticodae</taxon>
        <taxon>Triticeae</taxon>
        <taxon>Triticinae</taxon>
        <taxon>Triticum</taxon>
    </lineage>
</organism>
<dbReference type="EnsemblPlants" id="TraesCS7B02G402000.1">
    <property type="protein sequence ID" value="TraesCS7B02G402000.1"/>
    <property type="gene ID" value="TraesCS7B02G402000"/>
</dbReference>
<dbReference type="AlphaFoldDB" id="A0A3B6SJM7"/>
<name>A0A3B6SJM7_WHEAT</name>
<dbReference type="Proteomes" id="UP000019116">
    <property type="component" value="Chromosome 7B"/>
</dbReference>
<dbReference type="KEGG" id="taes:123160610"/>
<dbReference type="PANTHER" id="PTHR33086">
    <property type="entry name" value="OS05G0468200 PROTEIN-RELATED"/>
    <property type="match status" value="1"/>
</dbReference>
<dbReference type="Gramene" id="TraesJUL7B03G04274630.1">
    <property type="protein sequence ID" value="TraesJUL7B03G04274630.1"/>
    <property type="gene ID" value="TraesJUL7B03G04274630"/>
</dbReference>
<dbReference type="Gramene" id="TraesCS7B03G1081100.1">
    <property type="protein sequence ID" value="TraesCS7B03G1081100.1.CDS"/>
    <property type="gene ID" value="TraesCS7B03G1081100"/>
</dbReference>
<dbReference type="Pfam" id="PF07762">
    <property type="entry name" value="DUF1618"/>
    <property type="match status" value="1"/>
</dbReference>
<dbReference type="GeneID" id="123160610"/>
<gene>
    <name evidence="2" type="primary">LOC123160610</name>
</gene>
<reference evidence="2" key="1">
    <citation type="submission" date="2018-08" db="EMBL/GenBank/DDBJ databases">
        <authorList>
            <person name="Rossello M."/>
        </authorList>
    </citation>
    <scope>NUCLEOTIDE SEQUENCE [LARGE SCALE GENOMIC DNA]</scope>
    <source>
        <strain evidence="2">cv. Chinese Spring</strain>
    </source>
</reference>
<dbReference type="Gramene" id="TraesCS7B02G402000.1">
    <property type="protein sequence ID" value="TraesCS7B02G402000.1"/>
    <property type="gene ID" value="TraesCS7B02G402000"/>
</dbReference>
<dbReference type="Gramene" id="TraesWEE_scaffold_087734_01G000200.1">
    <property type="protein sequence ID" value="TraesWEE_scaffold_087734_01G000200.1"/>
    <property type="gene ID" value="TraesWEE_scaffold_087734_01G000200"/>
</dbReference>
<protein>
    <recommendedName>
        <fullName evidence="1">DUF1618 domain-containing protein</fullName>
    </recommendedName>
</protein>
<evidence type="ECO:0000259" key="1">
    <source>
        <dbReference type="Pfam" id="PF07762"/>
    </source>
</evidence>
<keyword evidence="3" id="KW-1185">Reference proteome</keyword>
<dbReference type="PANTHER" id="PTHR33086:SF46">
    <property type="entry name" value="EXPRESSED PROTEIN"/>
    <property type="match status" value="1"/>
</dbReference>
<dbReference type="Gramene" id="TraesCLE_scaffold_063824_01G000100.1">
    <property type="protein sequence ID" value="TraesCLE_scaffold_063824_01G000100.1"/>
    <property type="gene ID" value="TraesCLE_scaffold_063824_01G000100"/>
</dbReference>
<dbReference type="Gramene" id="TraesMAC7B03G04227140.1">
    <property type="protein sequence ID" value="TraesMAC7B03G04227140.1"/>
    <property type="gene ID" value="TraesMAC7B03G04227140"/>
</dbReference>